<dbReference type="RefSeq" id="WP_127194970.1">
    <property type="nucleotide sequence ID" value="NZ_RZNY01000043.1"/>
</dbReference>
<protein>
    <submittedName>
        <fullName evidence="1">Uncharacterized protein</fullName>
    </submittedName>
</protein>
<dbReference type="EMBL" id="RZNY01000043">
    <property type="protein sequence ID" value="RUT39529.1"/>
    <property type="molecule type" value="Genomic_DNA"/>
</dbReference>
<name>A0A3S1BHA7_9BACL</name>
<evidence type="ECO:0000313" key="1">
    <source>
        <dbReference type="EMBL" id="RUT39529.1"/>
    </source>
</evidence>
<dbReference type="OrthoDB" id="2082320at2"/>
<dbReference type="AlphaFoldDB" id="A0A3S1BHA7"/>
<sequence>MVDALKATFVILLLTIAFVVYPTLRTAEKHEETTRNIARNAVVTFVDTTRGKGYVDVRDYNQLLRSLDASGGVFEVTLERYQKLIQPTYTNPEDYTTFQHTFTVRYDGYFTSEILQVLFPSTNSPDDDPVRRYNMHAGDLFNVRIESKGTTLAGRMRSLLFHGTNIPIIERYGGMVRSEAP</sequence>
<keyword evidence="2" id="KW-1185">Reference proteome</keyword>
<dbReference type="Proteomes" id="UP000279446">
    <property type="component" value="Unassembled WGS sequence"/>
</dbReference>
<evidence type="ECO:0000313" key="2">
    <source>
        <dbReference type="Proteomes" id="UP000279446"/>
    </source>
</evidence>
<proteinExistence type="predicted"/>
<accession>A0A3S1BHA7</accession>
<reference evidence="1 2" key="1">
    <citation type="submission" date="2018-12" db="EMBL/GenBank/DDBJ databases">
        <authorList>
            <person name="Sun L."/>
            <person name="Chen Z."/>
        </authorList>
    </citation>
    <scope>NUCLEOTIDE SEQUENCE [LARGE SCALE GENOMIC DNA]</scope>
    <source>
        <strain evidence="1 2">DSM 15890</strain>
    </source>
</reference>
<comment type="caution">
    <text evidence="1">The sequence shown here is derived from an EMBL/GenBank/DDBJ whole genome shotgun (WGS) entry which is preliminary data.</text>
</comment>
<organism evidence="1 2">
    <name type="scientific">Paenibacillus anaericanus</name>
    <dbReference type="NCBI Taxonomy" id="170367"/>
    <lineage>
        <taxon>Bacteria</taxon>
        <taxon>Bacillati</taxon>
        <taxon>Bacillota</taxon>
        <taxon>Bacilli</taxon>
        <taxon>Bacillales</taxon>
        <taxon>Paenibacillaceae</taxon>
        <taxon>Paenibacillus</taxon>
    </lineage>
</organism>
<gene>
    <name evidence="1" type="ORF">EJP82_25965</name>
</gene>